<dbReference type="PANTHER" id="PTHR41259">
    <property type="entry name" value="DOUBLE-STRAND BREAK REPAIR RAD50 ATPASE, PUTATIVE-RELATED"/>
    <property type="match status" value="1"/>
</dbReference>
<keyword evidence="2" id="KW-0812">Transmembrane</keyword>
<dbReference type="AlphaFoldDB" id="A0A8J7WBT5"/>
<dbReference type="Pfam" id="PF13514">
    <property type="entry name" value="AAA_27"/>
    <property type="match status" value="1"/>
</dbReference>
<feature type="domain" description="YhaN AAA" evidence="3">
    <location>
        <begin position="1"/>
        <end position="201"/>
    </location>
</feature>
<keyword evidence="2" id="KW-0472">Membrane</keyword>
<dbReference type="InterPro" id="IPR038734">
    <property type="entry name" value="YhaN_AAA"/>
</dbReference>
<protein>
    <recommendedName>
        <fullName evidence="3">YhaN AAA domain-containing protein</fullName>
    </recommendedName>
</protein>
<feature type="coiled-coil region" evidence="1">
    <location>
        <begin position="268"/>
        <end position="295"/>
    </location>
</feature>
<feature type="coiled-coil region" evidence="1">
    <location>
        <begin position="176"/>
        <end position="234"/>
    </location>
</feature>
<dbReference type="RefSeq" id="WP_211531612.1">
    <property type="nucleotide sequence ID" value="NZ_JWHL01000022.1"/>
</dbReference>
<organism evidence="4 5">
    <name type="scientific">Methanocalculus chunghsingensis</name>
    <dbReference type="NCBI Taxonomy" id="156457"/>
    <lineage>
        <taxon>Archaea</taxon>
        <taxon>Methanobacteriati</taxon>
        <taxon>Methanobacteriota</taxon>
        <taxon>Stenosarchaea group</taxon>
        <taxon>Methanomicrobia</taxon>
        <taxon>Methanomicrobiales</taxon>
        <taxon>Methanocalculaceae</taxon>
        <taxon>Methanocalculus</taxon>
    </lineage>
</organism>
<dbReference type="InterPro" id="IPR027417">
    <property type="entry name" value="P-loop_NTPase"/>
</dbReference>
<feature type="coiled-coil region" evidence="1">
    <location>
        <begin position="777"/>
        <end position="804"/>
    </location>
</feature>
<evidence type="ECO:0000256" key="1">
    <source>
        <dbReference type="SAM" id="Coils"/>
    </source>
</evidence>
<evidence type="ECO:0000313" key="5">
    <source>
        <dbReference type="Proteomes" id="UP000730161"/>
    </source>
</evidence>
<proteinExistence type="predicted"/>
<dbReference type="Gene3D" id="3.40.50.300">
    <property type="entry name" value="P-loop containing nucleotide triphosphate hydrolases"/>
    <property type="match status" value="2"/>
</dbReference>
<feature type="transmembrane region" description="Helical" evidence="2">
    <location>
        <begin position="511"/>
        <end position="531"/>
    </location>
</feature>
<evidence type="ECO:0000259" key="3">
    <source>
        <dbReference type="Pfam" id="PF13514"/>
    </source>
</evidence>
<keyword evidence="2" id="KW-1133">Transmembrane helix</keyword>
<dbReference type="SUPFAM" id="SSF52540">
    <property type="entry name" value="P-loop containing nucleoside triphosphate hydrolases"/>
    <property type="match status" value="1"/>
</dbReference>
<reference evidence="4" key="1">
    <citation type="submission" date="2014-12" db="EMBL/GenBank/DDBJ databases">
        <authorList>
            <person name="Huang H.-H."/>
            <person name="Chen S.-C."/>
            <person name="Lai M.-C."/>
        </authorList>
    </citation>
    <scope>NUCLEOTIDE SEQUENCE</scope>
    <source>
        <strain evidence="4">K1F9705b</strain>
    </source>
</reference>
<gene>
    <name evidence="4" type="ORF">RJ53_10365</name>
</gene>
<accession>A0A8J7WBT5</accession>
<evidence type="ECO:0000256" key="2">
    <source>
        <dbReference type="SAM" id="Phobius"/>
    </source>
</evidence>
<comment type="caution">
    <text evidence="4">The sequence shown here is derived from an EMBL/GenBank/DDBJ whole genome shotgun (WGS) entry which is preliminary data.</text>
</comment>
<dbReference type="EMBL" id="JWHL01000022">
    <property type="protein sequence ID" value="MBR1369858.1"/>
    <property type="molecule type" value="Genomic_DNA"/>
</dbReference>
<keyword evidence="5" id="KW-1185">Reference proteome</keyword>
<dbReference type="PANTHER" id="PTHR41259:SF1">
    <property type="entry name" value="DOUBLE-STRAND BREAK REPAIR RAD50 ATPASE, PUTATIVE-RELATED"/>
    <property type="match status" value="1"/>
</dbReference>
<name>A0A8J7WBT5_9EURY</name>
<dbReference type="OrthoDB" id="111846at2157"/>
<keyword evidence="1" id="KW-0175">Coiled coil</keyword>
<sequence>MKITSLFIDGFGKFSQWSPPDRFGDGVTAVIGPNEAGKTTMLAFIRRMLYGFPDGRKKDLNHYQPVNGGKIGGRLAFETDAGDAYLLLRDGVRGSPTITRTDGTEVSGSLLPSLLGPADQVFYENICAISLDELQEFGTIDRKEIRDRLAAAGAGNLPVRKVADELGASADAIYAIRGKKKQINARITELKDLEQKIRTVKESQGEYDRINEAISEKRDELARKKDEKKSFEEAITYATALSKAWDLYLERKEAIKAREQIPETGTFPEDALLELNRLVEEVRRLEEESRDRMQQCERIDTELETVRAREEILNQTDAIRSIERTIERYRSRKDDLTRCQLDRVQKEKRSTSQLENLGDDWSRERIIGFDTSIAVINEIKALHEDLERTDDACKTASINHTAAKTTYMEKREDLSLVHQRRADIGEIPDPGTAQNLLGQARDLLGVILQIESLEDDLASIRKEEARTHEIIASLKIPPAPQPPKWPGYLVFLAAILALIGGFLAEALLPAAALAAILIIAGAGILFFRGAASDTGSPVTGDGSYQEEARTLAAERNEIERRRSNAEEKGRRIAGAFGLASIPSRREAEDLRDHHEDLVTLAGRGADLEKDIARAEALCRTASTELKARKDALSHARSRRKDAIDAWKSWCQRRGLPDTTHPELITHLISGIKEAKDLIIAIDGDRKREDTLYEEIQSFEEDVRAVAAACREPVAGTPDTIGERLITLLNEAEETKRREISLIEKRRGEENEMENTRSRLQNTTGMLITLLQSRGAATPEEYRERERLSREREELKRRIHDADEGIRRISGDERFDDVIMALGEYDPIVMTTRLREMEDEQVRIHTSIEEINQEIGTLQERSSVIEGDDRLTVLISDAAALREEISRISREWAIYTTASSLLAMAVETFEREKQPAILQEAQSFFSGITEGRYTRIIKPLDSAHGSDLFVEERRGGRKKVDELSRGTAEQLYLALRFGYIRDYVHTATPVPVIFDDILVNFDPGRRENACKAIAELAETCQVLYFTCHPETVADLTSAAPGTVVMDLSAI</sequence>
<evidence type="ECO:0000313" key="4">
    <source>
        <dbReference type="EMBL" id="MBR1369858.1"/>
    </source>
</evidence>
<dbReference type="Proteomes" id="UP000730161">
    <property type="component" value="Unassembled WGS sequence"/>
</dbReference>
<feature type="transmembrane region" description="Helical" evidence="2">
    <location>
        <begin position="485"/>
        <end position="504"/>
    </location>
</feature>